<evidence type="ECO:0000313" key="2">
    <source>
        <dbReference type="EMBL" id="GGJ02775.1"/>
    </source>
</evidence>
<dbReference type="GO" id="GO:0016787">
    <property type="term" value="F:hydrolase activity"/>
    <property type="evidence" value="ECO:0007669"/>
    <property type="project" value="InterPro"/>
</dbReference>
<dbReference type="Gene3D" id="3.60.21.10">
    <property type="match status" value="1"/>
</dbReference>
<dbReference type="AlphaFoldDB" id="A0A917NJP5"/>
<dbReference type="RefSeq" id="WP_188965560.1">
    <property type="nucleotide sequence ID" value="NZ_BMKW01000002.1"/>
</dbReference>
<sequence>MTPIRLVQVSDTHLSATHAYFGVNWDAFRDAMTAAPPDLLVHGGDLSFNGPEAEADLAHGAAAVRALGVPWRAIPGNHDIGEAPAFSRLDQPVDAARMAAWQRHVGPQWWRHDAGGWRLVGLDTALMGSDLPAEAEQRDFLAEALATRGPRPVMVFMHMPPFMDDPADPAPTTSVIPHAARGPFLDACAAGGVRVIACGHLHTYRRMHHRGMEIVWAPATAMVDVQRGLARWDRFPRPGYLEWWLEPGRASHRLVEPARMFVIDMSGWTSRNNGTTTTLPPWSRSP</sequence>
<feature type="domain" description="Calcineurin-like phosphoesterase" evidence="1">
    <location>
        <begin position="4"/>
        <end position="204"/>
    </location>
</feature>
<keyword evidence="3" id="KW-1185">Reference proteome</keyword>
<comment type="caution">
    <text evidence="2">The sequence shown here is derived from an EMBL/GenBank/DDBJ whole genome shotgun (WGS) entry which is preliminary data.</text>
</comment>
<name>A0A917NJP5_9PROT</name>
<dbReference type="PANTHER" id="PTHR43143">
    <property type="entry name" value="METALLOPHOSPHOESTERASE, CALCINEURIN SUPERFAMILY"/>
    <property type="match status" value="1"/>
</dbReference>
<reference evidence="2" key="1">
    <citation type="journal article" date="2014" name="Int. J. Syst. Evol. Microbiol.">
        <title>Complete genome sequence of Corynebacterium casei LMG S-19264T (=DSM 44701T), isolated from a smear-ripened cheese.</title>
        <authorList>
            <consortium name="US DOE Joint Genome Institute (JGI-PGF)"/>
            <person name="Walter F."/>
            <person name="Albersmeier A."/>
            <person name="Kalinowski J."/>
            <person name="Ruckert C."/>
        </authorList>
    </citation>
    <scope>NUCLEOTIDE SEQUENCE</scope>
    <source>
        <strain evidence="2">CGMCC 1.3617</strain>
    </source>
</reference>
<evidence type="ECO:0000259" key="1">
    <source>
        <dbReference type="Pfam" id="PF00149"/>
    </source>
</evidence>
<organism evidence="2 3">
    <name type="scientific">Neoroseomonas lacus</name>
    <dbReference type="NCBI Taxonomy" id="287609"/>
    <lineage>
        <taxon>Bacteria</taxon>
        <taxon>Pseudomonadati</taxon>
        <taxon>Pseudomonadota</taxon>
        <taxon>Alphaproteobacteria</taxon>
        <taxon>Acetobacterales</taxon>
        <taxon>Acetobacteraceae</taxon>
        <taxon>Neoroseomonas</taxon>
    </lineage>
</organism>
<dbReference type="InterPro" id="IPR029052">
    <property type="entry name" value="Metallo-depent_PP-like"/>
</dbReference>
<dbReference type="PANTHER" id="PTHR43143:SF1">
    <property type="entry name" value="SERINE_THREONINE-PROTEIN PHOSPHATASE CPPED1"/>
    <property type="match status" value="1"/>
</dbReference>
<protein>
    <submittedName>
        <fullName evidence="2">Phosphohydrolase</fullName>
    </submittedName>
</protein>
<accession>A0A917NJP5</accession>
<dbReference type="SUPFAM" id="SSF56300">
    <property type="entry name" value="Metallo-dependent phosphatases"/>
    <property type="match status" value="1"/>
</dbReference>
<evidence type="ECO:0000313" key="3">
    <source>
        <dbReference type="Proteomes" id="UP000661507"/>
    </source>
</evidence>
<dbReference type="Proteomes" id="UP000661507">
    <property type="component" value="Unassembled WGS sequence"/>
</dbReference>
<gene>
    <name evidence="2" type="ORF">GCM10011320_07050</name>
</gene>
<dbReference type="EMBL" id="BMKW01000002">
    <property type="protein sequence ID" value="GGJ02775.1"/>
    <property type="molecule type" value="Genomic_DNA"/>
</dbReference>
<proteinExistence type="predicted"/>
<dbReference type="Pfam" id="PF00149">
    <property type="entry name" value="Metallophos"/>
    <property type="match status" value="1"/>
</dbReference>
<reference evidence="2" key="2">
    <citation type="submission" date="2020-09" db="EMBL/GenBank/DDBJ databases">
        <authorList>
            <person name="Sun Q."/>
            <person name="Zhou Y."/>
        </authorList>
    </citation>
    <scope>NUCLEOTIDE SEQUENCE</scope>
    <source>
        <strain evidence="2">CGMCC 1.3617</strain>
    </source>
</reference>
<dbReference type="InterPro" id="IPR004843">
    <property type="entry name" value="Calcineurin-like_PHP"/>
</dbReference>
<dbReference type="InterPro" id="IPR051918">
    <property type="entry name" value="STPP_CPPED1"/>
</dbReference>